<dbReference type="Proteomes" id="UP001597541">
    <property type="component" value="Unassembled WGS sequence"/>
</dbReference>
<proteinExistence type="inferred from homology"/>
<dbReference type="InterPro" id="IPR011009">
    <property type="entry name" value="Kinase-like_dom_sf"/>
</dbReference>
<dbReference type="Pfam" id="PF01636">
    <property type="entry name" value="APH"/>
    <property type="match status" value="1"/>
</dbReference>
<gene>
    <name evidence="3" type="ORF">ACFSUF_02915</name>
</gene>
<feature type="domain" description="Aminoglycoside phosphotransferase" evidence="2">
    <location>
        <begin position="71"/>
        <end position="273"/>
    </location>
</feature>
<comment type="caution">
    <text evidence="3">The sequence shown here is derived from an EMBL/GenBank/DDBJ whole genome shotgun (WGS) entry which is preliminary data.</text>
</comment>
<evidence type="ECO:0000256" key="1">
    <source>
        <dbReference type="ARBA" id="ARBA00038240"/>
    </source>
</evidence>
<dbReference type="Gene3D" id="3.90.1200.10">
    <property type="match status" value="1"/>
</dbReference>
<dbReference type="SUPFAM" id="SSF56112">
    <property type="entry name" value="Protein kinase-like (PK-like)"/>
    <property type="match status" value="1"/>
</dbReference>
<dbReference type="EMBL" id="JBHUME010000002">
    <property type="protein sequence ID" value="MFD2611370.1"/>
    <property type="molecule type" value="Genomic_DNA"/>
</dbReference>
<accession>A0ABW5P803</accession>
<dbReference type="InterPro" id="IPR050249">
    <property type="entry name" value="Pseudomonas-type_ThrB"/>
</dbReference>
<reference evidence="4" key="1">
    <citation type="journal article" date="2019" name="Int. J. Syst. Evol. Microbiol.">
        <title>The Global Catalogue of Microorganisms (GCM) 10K type strain sequencing project: providing services to taxonomists for standard genome sequencing and annotation.</title>
        <authorList>
            <consortium name="The Broad Institute Genomics Platform"/>
            <consortium name="The Broad Institute Genome Sequencing Center for Infectious Disease"/>
            <person name="Wu L."/>
            <person name="Ma J."/>
        </authorList>
    </citation>
    <scope>NUCLEOTIDE SEQUENCE [LARGE SCALE GENOMIC DNA]</scope>
    <source>
        <strain evidence="4">KCTC 3950</strain>
    </source>
</reference>
<dbReference type="RefSeq" id="WP_377599917.1">
    <property type="nucleotide sequence ID" value="NZ_JBHUME010000002.1"/>
</dbReference>
<protein>
    <submittedName>
        <fullName evidence="3">Phosphotransferase enzyme family protein</fullName>
    </submittedName>
</protein>
<evidence type="ECO:0000313" key="3">
    <source>
        <dbReference type="EMBL" id="MFD2611370.1"/>
    </source>
</evidence>
<evidence type="ECO:0000259" key="2">
    <source>
        <dbReference type="Pfam" id="PF01636"/>
    </source>
</evidence>
<comment type="similarity">
    <text evidence="1">Belongs to the pseudomonas-type ThrB family.</text>
</comment>
<sequence length="337" mass="38991">MDEFQLLKSALKPYHLNPSTLMIEKKLQSNSWHGDLHFKVCVDNKSYSARFIGNKRYETDVFISVSDAVLAEQIRFCNFLFDAGIPFMKHVPTVNGELFTTIMFGNEEWRFVLFEWIQGNHLTYGTESIARNFGAFARRLHDVSSRFQSNVFPQVPHSKGHQTFYTMLCAHAASSTFSPSTTHFLQSYLSEIELHIDRVKTGSHEFIVQSDLNPLNILWNQKEEITGVVDFESITYTDRVEGLAWLVKWYSRTQGVASHEMSPVLAKTVWDGYRADELLSPREYERLRSLLWLTGCLNWNFTSKTIELIKNNEDALLNEHITKYVRRGKILSSLLCL</sequence>
<organism evidence="3 4">
    <name type="scientific">Paenibacillus gansuensis</name>
    <dbReference type="NCBI Taxonomy" id="306542"/>
    <lineage>
        <taxon>Bacteria</taxon>
        <taxon>Bacillati</taxon>
        <taxon>Bacillota</taxon>
        <taxon>Bacilli</taxon>
        <taxon>Bacillales</taxon>
        <taxon>Paenibacillaceae</taxon>
        <taxon>Paenibacillus</taxon>
    </lineage>
</organism>
<dbReference type="InterPro" id="IPR002575">
    <property type="entry name" value="Aminoglycoside_PTrfase"/>
</dbReference>
<name>A0ABW5P803_9BACL</name>
<evidence type="ECO:0000313" key="4">
    <source>
        <dbReference type="Proteomes" id="UP001597541"/>
    </source>
</evidence>
<dbReference type="PANTHER" id="PTHR21064:SF6">
    <property type="entry name" value="AMINOGLYCOSIDE PHOSPHOTRANSFERASE DOMAIN-CONTAINING PROTEIN"/>
    <property type="match status" value="1"/>
</dbReference>
<dbReference type="PANTHER" id="PTHR21064">
    <property type="entry name" value="AMINOGLYCOSIDE PHOSPHOTRANSFERASE DOMAIN-CONTAINING PROTEIN-RELATED"/>
    <property type="match status" value="1"/>
</dbReference>
<keyword evidence="4" id="KW-1185">Reference proteome</keyword>